<dbReference type="KEGG" id="msei:MSEDJ_10510"/>
<feature type="DNA-binding region" description="H-T-H motif" evidence="5">
    <location>
        <begin position="41"/>
        <end position="60"/>
    </location>
</feature>
<proteinExistence type="predicted"/>
<dbReference type="Pfam" id="PF00440">
    <property type="entry name" value="TetR_N"/>
    <property type="match status" value="1"/>
</dbReference>
<evidence type="ECO:0000259" key="6">
    <source>
        <dbReference type="PROSITE" id="PS50977"/>
    </source>
</evidence>
<gene>
    <name evidence="7" type="ORF">MSEDJ_10510</name>
</gene>
<dbReference type="Pfam" id="PF21313">
    <property type="entry name" value="EthR_C"/>
    <property type="match status" value="1"/>
</dbReference>
<evidence type="ECO:0000256" key="2">
    <source>
        <dbReference type="ARBA" id="ARBA00023015"/>
    </source>
</evidence>
<dbReference type="SUPFAM" id="SSF46689">
    <property type="entry name" value="Homeodomain-like"/>
    <property type="match status" value="1"/>
</dbReference>
<evidence type="ECO:0000313" key="7">
    <source>
        <dbReference type="EMBL" id="BBY26955.1"/>
    </source>
</evidence>
<evidence type="ECO:0000256" key="1">
    <source>
        <dbReference type="ARBA" id="ARBA00011738"/>
    </source>
</evidence>
<dbReference type="PANTHER" id="PTHR30055:SF184">
    <property type="entry name" value="HTH-TYPE TRANSCRIPTIONAL REGULATOR ETHR"/>
    <property type="match status" value="1"/>
</dbReference>
<protein>
    <submittedName>
        <fullName evidence="7">TetR family transcriptional regulator</fullName>
    </submittedName>
</protein>
<dbReference type="EMBL" id="AP022588">
    <property type="protein sequence ID" value="BBY26955.1"/>
    <property type="molecule type" value="Genomic_DNA"/>
</dbReference>
<dbReference type="InterPro" id="IPR049397">
    <property type="entry name" value="EthR_C"/>
</dbReference>
<dbReference type="PANTHER" id="PTHR30055">
    <property type="entry name" value="HTH-TYPE TRANSCRIPTIONAL REGULATOR RUTR"/>
    <property type="match status" value="1"/>
</dbReference>
<dbReference type="InterPro" id="IPR009057">
    <property type="entry name" value="Homeodomain-like_sf"/>
</dbReference>
<dbReference type="PROSITE" id="PS01081">
    <property type="entry name" value="HTH_TETR_1"/>
    <property type="match status" value="1"/>
</dbReference>
<sequence length="207" mass="22054">MTKSWPSRRTAPAVRKGDLRERQILDAAETLLVTRGYADMTVSDIAAAAGLTRGALYFYFASKQDVLIALVARTVQALQEKSAAASTATGPVEEVVSTTLERTAALWREHGPVMRAAVDLSSTVPDIDELWTGTADVFAEAIAAVLQRAGTPPGDGPGDAAALGHALCWMIERTFYQATRTSDDGLDDATQTCRTVWLHVMNTGSAG</sequence>
<dbReference type="GO" id="GO:0045892">
    <property type="term" value="P:negative regulation of DNA-templated transcription"/>
    <property type="evidence" value="ECO:0007669"/>
    <property type="project" value="UniProtKB-ARBA"/>
</dbReference>
<evidence type="ECO:0000256" key="5">
    <source>
        <dbReference type="PROSITE-ProRule" id="PRU00335"/>
    </source>
</evidence>
<keyword evidence="3 5" id="KW-0238">DNA-binding</keyword>
<dbReference type="PROSITE" id="PS50977">
    <property type="entry name" value="HTH_TETR_2"/>
    <property type="match status" value="1"/>
</dbReference>
<accession>A0A7I7QL13</accession>
<dbReference type="GO" id="GO:0003700">
    <property type="term" value="F:DNA-binding transcription factor activity"/>
    <property type="evidence" value="ECO:0007669"/>
    <property type="project" value="TreeGrafter"/>
</dbReference>
<comment type="subunit">
    <text evidence="1">Homodimer.</text>
</comment>
<name>A0A7I7QL13_9MYCO</name>
<reference evidence="7 8" key="1">
    <citation type="journal article" date="2019" name="Emerg. Microbes Infect.">
        <title>Comprehensive subspecies identification of 175 nontuberculous mycobacteria species based on 7547 genomic profiles.</title>
        <authorList>
            <person name="Matsumoto Y."/>
            <person name="Kinjo T."/>
            <person name="Motooka D."/>
            <person name="Nabeya D."/>
            <person name="Jung N."/>
            <person name="Uechi K."/>
            <person name="Horii T."/>
            <person name="Iida T."/>
            <person name="Fujita J."/>
            <person name="Nakamura S."/>
        </authorList>
    </citation>
    <scope>NUCLEOTIDE SEQUENCE [LARGE SCALE GENOMIC DNA]</scope>
    <source>
        <strain evidence="7 8">JCM 17899</strain>
    </source>
</reference>
<dbReference type="InterPro" id="IPR023772">
    <property type="entry name" value="DNA-bd_HTH_TetR-type_CS"/>
</dbReference>
<dbReference type="AlphaFoldDB" id="A0A7I7QL13"/>
<dbReference type="InterPro" id="IPR050109">
    <property type="entry name" value="HTH-type_TetR-like_transc_reg"/>
</dbReference>
<dbReference type="Gene3D" id="1.10.10.60">
    <property type="entry name" value="Homeodomain-like"/>
    <property type="match status" value="1"/>
</dbReference>
<keyword evidence="8" id="KW-1185">Reference proteome</keyword>
<dbReference type="GO" id="GO:0000976">
    <property type="term" value="F:transcription cis-regulatory region binding"/>
    <property type="evidence" value="ECO:0007669"/>
    <property type="project" value="TreeGrafter"/>
</dbReference>
<dbReference type="RefSeq" id="WP_163795912.1">
    <property type="nucleotide sequence ID" value="NZ_AP022588.1"/>
</dbReference>
<keyword evidence="4" id="KW-0804">Transcription</keyword>
<dbReference type="Proteomes" id="UP000467193">
    <property type="component" value="Chromosome"/>
</dbReference>
<organism evidence="7 8">
    <name type="scientific">Mycolicibacterium sediminis</name>
    <dbReference type="NCBI Taxonomy" id="1286180"/>
    <lineage>
        <taxon>Bacteria</taxon>
        <taxon>Bacillati</taxon>
        <taxon>Actinomycetota</taxon>
        <taxon>Actinomycetes</taxon>
        <taxon>Mycobacteriales</taxon>
        <taxon>Mycobacteriaceae</taxon>
        <taxon>Mycolicibacterium</taxon>
    </lineage>
</organism>
<dbReference type="FunFam" id="1.10.10.60:FF:000141">
    <property type="entry name" value="TetR family transcriptional regulator"/>
    <property type="match status" value="1"/>
</dbReference>
<dbReference type="InterPro" id="IPR036271">
    <property type="entry name" value="Tet_transcr_reg_TetR-rel_C_sf"/>
</dbReference>
<feature type="domain" description="HTH tetR-type" evidence="6">
    <location>
        <begin position="18"/>
        <end position="78"/>
    </location>
</feature>
<dbReference type="SUPFAM" id="SSF48498">
    <property type="entry name" value="Tetracyclin repressor-like, C-terminal domain"/>
    <property type="match status" value="1"/>
</dbReference>
<dbReference type="Gene3D" id="1.10.357.10">
    <property type="entry name" value="Tetracycline Repressor, domain 2"/>
    <property type="match status" value="1"/>
</dbReference>
<evidence type="ECO:0000256" key="4">
    <source>
        <dbReference type="ARBA" id="ARBA00023163"/>
    </source>
</evidence>
<dbReference type="PRINTS" id="PR00455">
    <property type="entry name" value="HTHTETR"/>
</dbReference>
<evidence type="ECO:0000256" key="3">
    <source>
        <dbReference type="ARBA" id="ARBA00023125"/>
    </source>
</evidence>
<evidence type="ECO:0000313" key="8">
    <source>
        <dbReference type="Proteomes" id="UP000467193"/>
    </source>
</evidence>
<dbReference type="InterPro" id="IPR001647">
    <property type="entry name" value="HTH_TetR"/>
</dbReference>
<keyword evidence="2" id="KW-0805">Transcription regulation</keyword>